<keyword evidence="1" id="KW-0472">Membrane</keyword>
<dbReference type="Proteomes" id="UP000823909">
    <property type="component" value="Unassembled WGS sequence"/>
</dbReference>
<evidence type="ECO:0000313" key="2">
    <source>
        <dbReference type="EMBL" id="HJD42237.1"/>
    </source>
</evidence>
<feature type="transmembrane region" description="Helical" evidence="1">
    <location>
        <begin position="12"/>
        <end position="31"/>
    </location>
</feature>
<reference evidence="2" key="2">
    <citation type="submission" date="2021-04" db="EMBL/GenBank/DDBJ databases">
        <authorList>
            <person name="Gilroy R."/>
        </authorList>
    </citation>
    <scope>NUCLEOTIDE SEQUENCE</scope>
    <source>
        <strain evidence="2">ChiBcec15-3976</strain>
    </source>
</reference>
<dbReference type="AlphaFoldDB" id="A0A9D2REQ8"/>
<dbReference type="InterPro" id="IPR025648">
    <property type="entry name" value="DUF4358"/>
</dbReference>
<evidence type="ECO:0000313" key="3">
    <source>
        <dbReference type="Proteomes" id="UP000823909"/>
    </source>
</evidence>
<organism evidence="2 3">
    <name type="scientific">Candidatus Mediterraneibacter quadrami</name>
    <dbReference type="NCBI Taxonomy" id="2838684"/>
    <lineage>
        <taxon>Bacteria</taxon>
        <taxon>Bacillati</taxon>
        <taxon>Bacillota</taxon>
        <taxon>Clostridia</taxon>
        <taxon>Lachnospirales</taxon>
        <taxon>Lachnospiraceae</taxon>
        <taxon>Mediterraneibacter</taxon>
    </lineage>
</organism>
<protein>
    <submittedName>
        <fullName evidence="2">DUF4358 domain-containing protein</fullName>
    </submittedName>
</protein>
<accession>A0A9D2REQ8</accession>
<dbReference type="Pfam" id="PF14270">
    <property type="entry name" value="DUF4358"/>
    <property type="match status" value="1"/>
</dbReference>
<gene>
    <name evidence="2" type="ORF">H9910_04415</name>
</gene>
<sequence length="161" mass="17777">MRETKISYDRVMKYVALAAIIAFVVLLMLFMSGSSRPFDEVRADVGESLAASGLEEQDSAAFRRNFGLNAADYAGVAYYSAESTISASEVLLIRIKSDDQIREITDAIDKRIESRKNDFGDYLPEQAGLLENAKQSVRGAYVFYAVSPDADAYLEAFNSSL</sequence>
<evidence type="ECO:0000256" key="1">
    <source>
        <dbReference type="SAM" id="Phobius"/>
    </source>
</evidence>
<dbReference type="EMBL" id="DWUU01000025">
    <property type="protein sequence ID" value="HJD42237.1"/>
    <property type="molecule type" value="Genomic_DNA"/>
</dbReference>
<keyword evidence="1" id="KW-0812">Transmembrane</keyword>
<keyword evidence="1" id="KW-1133">Transmembrane helix</keyword>
<comment type="caution">
    <text evidence="2">The sequence shown here is derived from an EMBL/GenBank/DDBJ whole genome shotgun (WGS) entry which is preliminary data.</text>
</comment>
<reference evidence="2" key="1">
    <citation type="journal article" date="2021" name="PeerJ">
        <title>Extensive microbial diversity within the chicken gut microbiome revealed by metagenomics and culture.</title>
        <authorList>
            <person name="Gilroy R."/>
            <person name="Ravi A."/>
            <person name="Getino M."/>
            <person name="Pursley I."/>
            <person name="Horton D.L."/>
            <person name="Alikhan N.F."/>
            <person name="Baker D."/>
            <person name="Gharbi K."/>
            <person name="Hall N."/>
            <person name="Watson M."/>
            <person name="Adriaenssens E.M."/>
            <person name="Foster-Nyarko E."/>
            <person name="Jarju S."/>
            <person name="Secka A."/>
            <person name="Antonio M."/>
            <person name="Oren A."/>
            <person name="Chaudhuri R.R."/>
            <person name="La Ragione R."/>
            <person name="Hildebrand F."/>
            <person name="Pallen M.J."/>
        </authorList>
    </citation>
    <scope>NUCLEOTIDE SEQUENCE</scope>
    <source>
        <strain evidence="2">ChiBcec15-3976</strain>
    </source>
</reference>
<name>A0A9D2REQ8_9FIRM</name>
<proteinExistence type="predicted"/>